<evidence type="ECO:0000256" key="4">
    <source>
        <dbReference type="ARBA" id="ARBA00022989"/>
    </source>
</evidence>
<keyword evidence="9" id="KW-1185">Reference proteome</keyword>
<feature type="transmembrane region" description="Helical" evidence="7">
    <location>
        <begin position="119"/>
        <end position="149"/>
    </location>
</feature>
<accession>A0A151AZ01</accession>
<feature type="transmembrane region" description="Helical" evidence="7">
    <location>
        <begin position="184"/>
        <end position="202"/>
    </location>
</feature>
<dbReference type="GO" id="GO:0043190">
    <property type="term" value="C:ATP-binding cassette (ABC) transporter complex"/>
    <property type="evidence" value="ECO:0007669"/>
    <property type="project" value="InterPro"/>
</dbReference>
<feature type="transmembrane region" description="Helical" evidence="7">
    <location>
        <begin position="12"/>
        <end position="32"/>
    </location>
</feature>
<keyword evidence="6" id="KW-0813">Transport</keyword>
<dbReference type="RefSeq" id="WP_062281489.1">
    <property type="nucleotide sequence ID" value="NZ_LTBC01000002.1"/>
</dbReference>
<keyword evidence="4 7" id="KW-1133">Transmembrane helix</keyword>
<feature type="transmembrane region" description="Helical" evidence="7">
    <location>
        <begin position="214"/>
        <end position="235"/>
    </location>
</feature>
<protein>
    <submittedName>
        <fullName evidence="8">High-affinity zinc uptake system membrane protein ZnuB</fullName>
    </submittedName>
</protein>
<comment type="similarity">
    <text evidence="2 6">Belongs to the ABC-3 integral membrane protein family.</text>
</comment>
<reference evidence="8 9" key="1">
    <citation type="submission" date="2016-02" db="EMBL/GenBank/DDBJ databases">
        <title>Genome sequence of Moorella mulderi DSM 14980.</title>
        <authorList>
            <person name="Poehlein A."/>
            <person name="Daniel R."/>
        </authorList>
    </citation>
    <scope>NUCLEOTIDE SEQUENCE [LARGE SCALE GENOMIC DNA]</scope>
    <source>
        <strain evidence="8 9">DSM 14980</strain>
    </source>
</reference>
<dbReference type="InterPro" id="IPR001626">
    <property type="entry name" value="ABC_TroCD"/>
</dbReference>
<feature type="transmembrane region" description="Helical" evidence="7">
    <location>
        <begin position="161"/>
        <end position="178"/>
    </location>
</feature>
<evidence type="ECO:0000256" key="7">
    <source>
        <dbReference type="SAM" id="Phobius"/>
    </source>
</evidence>
<evidence type="ECO:0000256" key="6">
    <source>
        <dbReference type="RuleBase" id="RU003943"/>
    </source>
</evidence>
<dbReference type="Proteomes" id="UP000075670">
    <property type="component" value="Unassembled WGS sequence"/>
</dbReference>
<feature type="transmembrane region" description="Helical" evidence="7">
    <location>
        <begin position="52"/>
        <end position="75"/>
    </location>
</feature>
<evidence type="ECO:0000256" key="1">
    <source>
        <dbReference type="ARBA" id="ARBA00004141"/>
    </source>
</evidence>
<evidence type="ECO:0000256" key="3">
    <source>
        <dbReference type="ARBA" id="ARBA00022692"/>
    </source>
</evidence>
<dbReference type="GO" id="GO:0010043">
    <property type="term" value="P:response to zinc ion"/>
    <property type="evidence" value="ECO:0007669"/>
    <property type="project" value="TreeGrafter"/>
</dbReference>
<feature type="transmembrane region" description="Helical" evidence="7">
    <location>
        <begin position="87"/>
        <end position="107"/>
    </location>
</feature>
<sequence>MFIFSFDFMQRAFIAGLITAVLAATLGVFIVLRRLSLVGDSLSHASLAGVAGGMLLGFYPFYGALLAAAGAALLIEFIRRAFPRYAEVALAVVMSSAMALAVVMISLKKAFNADLFSYLFGSLVAVSPADVAVITGAGIFILISIAFLYRELFAITFDEEAARLAGIPVAAVNIYFTLLTALTVALAVRVVGTLLVSALMVIPPAVSLQIARSFKAAFGIAIGVALLAVITGLYASFVFDLAPGGTIVLIASTILVAVMVAKGAINRWK</sequence>
<dbReference type="GO" id="GO:0055085">
    <property type="term" value="P:transmembrane transport"/>
    <property type="evidence" value="ECO:0007669"/>
    <property type="project" value="InterPro"/>
</dbReference>
<evidence type="ECO:0000313" key="8">
    <source>
        <dbReference type="EMBL" id="KYH32885.1"/>
    </source>
</evidence>
<evidence type="ECO:0000313" key="9">
    <source>
        <dbReference type="Proteomes" id="UP000075670"/>
    </source>
</evidence>
<keyword evidence="3 6" id="KW-0812">Transmembrane</keyword>
<dbReference type="InterPro" id="IPR037294">
    <property type="entry name" value="ABC_BtuC-like"/>
</dbReference>
<organism evidence="8 9">
    <name type="scientific">Moorella mulderi DSM 14980</name>
    <dbReference type="NCBI Taxonomy" id="1122241"/>
    <lineage>
        <taxon>Bacteria</taxon>
        <taxon>Bacillati</taxon>
        <taxon>Bacillota</taxon>
        <taxon>Clostridia</taxon>
        <taxon>Neomoorellales</taxon>
        <taxon>Neomoorellaceae</taxon>
        <taxon>Neomoorella</taxon>
    </lineage>
</organism>
<evidence type="ECO:0000256" key="2">
    <source>
        <dbReference type="ARBA" id="ARBA00008034"/>
    </source>
</evidence>
<proteinExistence type="inferred from homology"/>
<keyword evidence="5 7" id="KW-0472">Membrane</keyword>
<dbReference type="SUPFAM" id="SSF81345">
    <property type="entry name" value="ABC transporter involved in vitamin B12 uptake, BtuC"/>
    <property type="match status" value="1"/>
</dbReference>
<dbReference type="OrthoDB" id="9798540at2"/>
<dbReference type="PANTHER" id="PTHR30477:SF0">
    <property type="entry name" value="METAL TRANSPORT SYSTEM MEMBRANE PROTEIN TM_0125-RELATED"/>
    <property type="match status" value="1"/>
</dbReference>
<dbReference type="PANTHER" id="PTHR30477">
    <property type="entry name" value="ABC-TRANSPORTER METAL-BINDING PROTEIN"/>
    <property type="match status" value="1"/>
</dbReference>
<comment type="subcellular location">
    <subcellularLocation>
        <location evidence="6">Cell membrane</location>
        <topology evidence="6">Multi-pass membrane protein</topology>
    </subcellularLocation>
    <subcellularLocation>
        <location evidence="1">Membrane</location>
        <topology evidence="1">Multi-pass membrane protein</topology>
    </subcellularLocation>
</comment>
<dbReference type="PATRIC" id="fig|1122241.3.peg.699"/>
<dbReference type="EMBL" id="LTBC01000002">
    <property type="protein sequence ID" value="KYH32885.1"/>
    <property type="molecule type" value="Genomic_DNA"/>
</dbReference>
<dbReference type="Gene3D" id="1.10.3470.10">
    <property type="entry name" value="ABC transporter involved in vitamin B12 uptake, BtuC"/>
    <property type="match status" value="1"/>
</dbReference>
<dbReference type="AlphaFoldDB" id="A0A151AZ01"/>
<evidence type="ECO:0000256" key="5">
    <source>
        <dbReference type="ARBA" id="ARBA00023136"/>
    </source>
</evidence>
<name>A0A151AZ01_9FIRM</name>
<feature type="transmembrane region" description="Helical" evidence="7">
    <location>
        <begin position="241"/>
        <end position="261"/>
    </location>
</feature>
<comment type="caution">
    <text evidence="8">The sequence shown here is derived from an EMBL/GenBank/DDBJ whole genome shotgun (WGS) entry which is preliminary data.</text>
</comment>
<dbReference type="Pfam" id="PF00950">
    <property type="entry name" value="ABC-3"/>
    <property type="match status" value="1"/>
</dbReference>
<gene>
    <name evidence="8" type="primary">znuB</name>
    <name evidence="8" type="ORF">MOMUL_06630</name>
</gene>